<organism evidence="1">
    <name type="scientific">gut metagenome</name>
    <dbReference type="NCBI Taxonomy" id="749906"/>
    <lineage>
        <taxon>unclassified sequences</taxon>
        <taxon>metagenomes</taxon>
        <taxon>organismal metagenomes</taxon>
    </lineage>
</organism>
<reference evidence="1" key="1">
    <citation type="journal article" date="2012" name="PLoS ONE">
        <title>Gene sets for utilization of primary and secondary nutrition supplies in the distal gut of endangered iberian lynx.</title>
        <authorList>
            <person name="Alcaide M."/>
            <person name="Messina E."/>
            <person name="Richter M."/>
            <person name="Bargiela R."/>
            <person name="Peplies J."/>
            <person name="Huws S.A."/>
            <person name="Newbold C.J."/>
            <person name="Golyshin P.N."/>
            <person name="Simon M.A."/>
            <person name="Lopez G."/>
            <person name="Yakimov M.M."/>
            <person name="Ferrer M."/>
        </authorList>
    </citation>
    <scope>NUCLEOTIDE SEQUENCE</scope>
</reference>
<sequence>MTQTNTIKDVPLQETLRFSADAGNAELAALCGPLDENLRQIETIVGVRIRRRGDLFTVTGEQEAAQRTVTALSTLLTRVKTSGETLNIDDIQWHFVVTMTNIVVPDEQRATCRMWS</sequence>
<proteinExistence type="predicted"/>
<evidence type="ECO:0000313" key="1">
    <source>
        <dbReference type="EMBL" id="EJX09431.1"/>
    </source>
</evidence>
<gene>
    <name evidence="1" type="ORF">EVA_02458</name>
</gene>
<accession>J9D9A7</accession>
<protein>
    <submittedName>
        <fullName evidence="1">PhoH family protein</fullName>
    </submittedName>
</protein>
<comment type="caution">
    <text evidence="1">The sequence shown here is derived from an EMBL/GenBank/DDBJ whole genome shotgun (WGS) entry which is preliminary data.</text>
</comment>
<dbReference type="EMBL" id="AMCI01000393">
    <property type="protein sequence ID" value="EJX09431.1"/>
    <property type="molecule type" value="Genomic_DNA"/>
</dbReference>
<name>J9D9A7_9ZZZZ</name>
<dbReference type="AlphaFoldDB" id="J9D9A7"/>